<protein>
    <submittedName>
        <fullName evidence="2">Uncharacterized protein</fullName>
    </submittedName>
</protein>
<dbReference type="EMBL" id="NIDE01000017">
    <property type="protein sequence ID" value="OWK36550.1"/>
    <property type="molecule type" value="Genomic_DNA"/>
</dbReference>
<accession>A0A225D4P6</accession>
<evidence type="ECO:0000256" key="1">
    <source>
        <dbReference type="SAM" id="MobiDB-lite"/>
    </source>
</evidence>
<feature type="region of interest" description="Disordered" evidence="1">
    <location>
        <begin position="1"/>
        <end position="27"/>
    </location>
</feature>
<comment type="caution">
    <text evidence="2">The sequence shown here is derived from an EMBL/GenBank/DDBJ whole genome shotgun (WGS) entry which is preliminary data.</text>
</comment>
<evidence type="ECO:0000313" key="3">
    <source>
        <dbReference type="Proteomes" id="UP000214646"/>
    </source>
</evidence>
<evidence type="ECO:0000313" key="2">
    <source>
        <dbReference type="EMBL" id="OWK36550.1"/>
    </source>
</evidence>
<gene>
    <name evidence="2" type="ORF">FRUB_09113</name>
</gene>
<name>A0A225D4P6_9BACT</name>
<sequence>MSGNVTSNGKPFDGKIVFAPGGSSTDQKTVEATIQGGRYEVPSIPPGTKAINVFSAASPDDAKQKSNRQNGFWVSNPKTVDLQAGSQSIDFSVTRLAP</sequence>
<dbReference type="Proteomes" id="UP000214646">
    <property type="component" value="Unassembled WGS sequence"/>
</dbReference>
<keyword evidence="3" id="KW-1185">Reference proteome</keyword>
<dbReference type="AlphaFoldDB" id="A0A225D4P6"/>
<reference evidence="3" key="1">
    <citation type="submission" date="2017-06" db="EMBL/GenBank/DDBJ databases">
        <title>Genome analysis of Fimbriiglobus ruber SP5, the first member of the order Planctomycetales with confirmed chitinolytic capability.</title>
        <authorList>
            <person name="Ravin N.V."/>
            <person name="Rakitin A.L."/>
            <person name="Ivanova A.A."/>
            <person name="Beletsky A.V."/>
            <person name="Kulichevskaya I.S."/>
            <person name="Mardanov A.V."/>
            <person name="Dedysh S.N."/>
        </authorList>
    </citation>
    <scope>NUCLEOTIDE SEQUENCE [LARGE SCALE GENOMIC DNA]</scope>
    <source>
        <strain evidence="3">SP5</strain>
    </source>
</reference>
<proteinExistence type="predicted"/>
<organism evidence="2 3">
    <name type="scientific">Fimbriiglobus ruber</name>
    <dbReference type="NCBI Taxonomy" id="1908690"/>
    <lineage>
        <taxon>Bacteria</taxon>
        <taxon>Pseudomonadati</taxon>
        <taxon>Planctomycetota</taxon>
        <taxon>Planctomycetia</taxon>
        <taxon>Gemmatales</taxon>
        <taxon>Gemmataceae</taxon>
        <taxon>Fimbriiglobus</taxon>
    </lineage>
</organism>